<dbReference type="InterPro" id="IPR002616">
    <property type="entry name" value="tRNA_ribo_trans-like"/>
</dbReference>
<dbReference type="EC" id="2.4.2.29" evidence="4"/>
<dbReference type="STRING" id="525309.HMPREF0494_1155"/>
<accession>C8P761</accession>
<dbReference type="PANTHER" id="PTHR46499">
    <property type="entry name" value="QUEUINE TRNA-RIBOSYLTRANSFERASE"/>
    <property type="match status" value="1"/>
</dbReference>
<dbReference type="SUPFAM" id="SSF51713">
    <property type="entry name" value="tRNA-guanine transglycosylase"/>
    <property type="match status" value="1"/>
</dbReference>
<dbReference type="AlphaFoldDB" id="C8P761"/>
<name>C8P761_9LACO</name>
<evidence type="ECO:0000256" key="2">
    <source>
        <dbReference type="ARBA" id="ARBA00022785"/>
    </source>
</evidence>
<dbReference type="GO" id="GO:0016757">
    <property type="term" value="F:glycosyltransferase activity"/>
    <property type="evidence" value="ECO:0007669"/>
    <property type="project" value="UniProtKB-KW"/>
</dbReference>
<reference evidence="4 5" key="1">
    <citation type="submission" date="2009-09" db="EMBL/GenBank/DDBJ databases">
        <authorList>
            <person name="Qin X."/>
            <person name="Bachman B."/>
            <person name="Battles P."/>
            <person name="Bell A."/>
            <person name="Bess C."/>
            <person name="Bickham C."/>
            <person name="Chaboub L."/>
            <person name="Chen D."/>
            <person name="Coyle M."/>
            <person name="Deiros D.R."/>
            <person name="Dinh H."/>
            <person name="Forbes L."/>
            <person name="Fowler G."/>
            <person name="Francisco L."/>
            <person name="Fu Q."/>
            <person name="Gubbala S."/>
            <person name="Hale W."/>
            <person name="Han Y."/>
            <person name="Hemphill L."/>
            <person name="Highlander S.K."/>
            <person name="Hirani K."/>
            <person name="Hogues M."/>
            <person name="Jackson L."/>
            <person name="Jakkamsetti A."/>
            <person name="Javaid M."/>
            <person name="Jiang H."/>
            <person name="Korchina V."/>
            <person name="Kovar C."/>
            <person name="Lara F."/>
            <person name="Lee S."/>
            <person name="Mata R."/>
            <person name="Mathew T."/>
            <person name="Moen C."/>
            <person name="Morales K."/>
            <person name="Munidasa M."/>
            <person name="Nazareth L."/>
            <person name="Ngo R."/>
            <person name="Nguyen L."/>
            <person name="Okwuonu G."/>
            <person name="Ongeri F."/>
            <person name="Patil S."/>
            <person name="Petrosino J."/>
            <person name="Pham C."/>
            <person name="Pham P."/>
            <person name="Pu L.-L."/>
            <person name="Puazo M."/>
            <person name="Raj R."/>
            <person name="Reid J."/>
            <person name="Rouhana J."/>
            <person name="Saada N."/>
            <person name="Shang Y."/>
            <person name="Simmons D."/>
            <person name="Thornton R."/>
            <person name="Warren J."/>
            <person name="Weissenberger G."/>
            <person name="Zhang J."/>
            <person name="Zhang L."/>
            <person name="Zhou C."/>
            <person name="Zhu D."/>
            <person name="Muzny D."/>
            <person name="Worley K."/>
            <person name="Gibbs R."/>
        </authorList>
    </citation>
    <scope>NUCLEOTIDE SEQUENCE [LARGE SCALE GENOMIC DNA]</scope>
    <source>
        <strain evidence="4 5">DSM 16041</strain>
    </source>
</reference>
<evidence type="ECO:0000256" key="1">
    <source>
        <dbReference type="ARBA" id="ARBA00022694"/>
    </source>
</evidence>
<dbReference type="NCBIfam" id="TIGR00449">
    <property type="entry name" value="tgt_general"/>
    <property type="match status" value="1"/>
</dbReference>
<keyword evidence="2" id="KW-0671">Queuosine biosynthesis</keyword>
<dbReference type="Pfam" id="PF01702">
    <property type="entry name" value="TGT"/>
    <property type="match status" value="1"/>
</dbReference>
<dbReference type="eggNOG" id="COG0343">
    <property type="taxonomic scope" value="Bacteria"/>
</dbReference>
<dbReference type="Gene3D" id="3.20.20.105">
    <property type="entry name" value="Queuine tRNA-ribosyltransferase-like"/>
    <property type="match status" value="1"/>
</dbReference>
<dbReference type="GO" id="GO:0005737">
    <property type="term" value="C:cytoplasm"/>
    <property type="evidence" value="ECO:0007669"/>
    <property type="project" value="TreeGrafter"/>
</dbReference>
<dbReference type="GO" id="GO:0008616">
    <property type="term" value="P:tRNA queuosine(34) biosynthetic process"/>
    <property type="evidence" value="ECO:0007669"/>
    <property type="project" value="UniProtKB-KW"/>
</dbReference>
<keyword evidence="4" id="KW-0808">Transferase</keyword>
<dbReference type="Proteomes" id="UP000003675">
    <property type="component" value="Unassembled WGS sequence"/>
</dbReference>
<proteinExistence type="predicted"/>
<dbReference type="InterPro" id="IPR050076">
    <property type="entry name" value="ArchSynthase1/Queuine_TRR"/>
</dbReference>
<evidence type="ECO:0000259" key="3">
    <source>
        <dbReference type="Pfam" id="PF01702"/>
    </source>
</evidence>
<sequence length="367" mass="39813">MRESSMKSKLEFEIQAQSGLARCGQLRCGHRQAATPLLVQTGAVTAILTSSELAAAGTHAVKQSALDYWLRAAGQPDQLGVTDLHDYLRWPGIIVGTPGATQAYRWAKPRGRKPTGVSFHDPATRQQKLYTPQLAQQWQQLLGCDLQVGFARWENYYAPVDELQAAARQTTAWLETVEWPANTLAPVVGGGLKRVRRASAAAAQAVQPGGYALLGIDPAVKLAEQRRILGELTALLPEAGVRYLPTCGALEQVLVAIAQGMDIIDSDCAATTALHGGAYVGTKRLHLTKEHLAGDSRVLVPGCQCPTCQAGYSRAYLHQLLQEQSPVGVRLLIVHNLFVLNRLVDQLRQAIRADRLAEFMADLAIDC</sequence>
<dbReference type="HOGENOM" id="CLU_764600_0_0_9"/>
<dbReference type="InterPro" id="IPR036511">
    <property type="entry name" value="TGT-like_sf"/>
</dbReference>
<protein>
    <submittedName>
        <fullName evidence="4">tRNA-guanine transglycosylase</fullName>
        <ecNumber evidence="4">2.4.2.29</ecNumber>
    </submittedName>
</protein>
<dbReference type="EMBL" id="ACLL01000026">
    <property type="protein sequence ID" value="EEW53721.1"/>
    <property type="molecule type" value="Genomic_DNA"/>
</dbReference>
<comment type="caution">
    <text evidence="4">The sequence shown here is derived from an EMBL/GenBank/DDBJ whole genome shotgun (WGS) entry which is preliminary data.</text>
</comment>
<organism evidence="4 5">
    <name type="scientific">Limosilactobacillus antri DSM 16041</name>
    <dbReference type="NCBI Taxonomy" id="525309"/>
    <lineage>
        <taxon>Bacteria</taxon>
        <taxon>Bacillati</taxon>
        <taxon>Bacillota</taxon>
        <taxon>Bacilli</taxon>
        <taxon>Lactobacillales</taxon>
        <taxon>Lactobacillaceae</taxon>
        <taxon>Limosilactobacillus</taxon>
    </lineage>
</organism>
<gene>
    <name evidence="4" type="ORF">HMPREF0494_1155</name>
</gene>
<evidence type="ECO:0000313" key="5">
    <source>
        <dbReference type="Proteomes" id="UP000003675"/>
    </source>
</evidence>
<keyword evidence="4" id="KW-0328">Glycosyltransferase</keyword>
<evidence type="ECO:0000313" key="4">
    <source>
        <dbReference type="EMBL" id="EEW53721.1"/>
    </source>
</evidence>
<keyword evidence="1" id="KW-0819">tRNA processing</keyword>
<feature type="domain" description="tRNA-guanine(15) transglycosylase-like" evidence="3">
    <location>
        <begin position="19"/>
        <end position="363"/>
    </location>
</feature>
<dbReference type="PANTHER" id="PTHR46499:SF1">
    <property type="entry name" value="QUEUINE TRNA-RIBOSYLTRANSFERASE"/>
    <property type="match status" value="1"/>
</dbReference>